<dbReference type="CDD" id="cd00167">
    <property type="entry name" value="SANT"/>
    <property type="match status" value="2"/>
</dbReference>
<feature type="domain" description="Myb-like" evidence="8">
    <location>
        <begin position="66"/>
        <end position="116"/>
    </location>
</feature>
<feature type="domain" description="Ig-like" evidence="9">
    <location>
        <begin position="261"/>
        <end position="310"/>
    </location>
</feature>
<dbReference type="GO" id="GO:0000976">
    <property type="term" value="F:transcription cis-regulatory region binding"/>
    <property type="evidence" value="ECO:0007669"/>
    <property type="project" value="UniProtKB-ARBA"/>
</dbReference>
<dbReference type="EMBL" id="JBHFFA010000008">
    <property type="protein sequence ID" value="KAL2608584.1"/>
    <property type="molecule type" value="Genomic_DNA"/>
</dbReference>
<comment type="subcellular location">
    <subcellularLocation>
        <location evidence="1">Nucleus</location>
    </subcellularLocation>
</comment>
<evidence type="ECO:0000259" key="9">
    <source>
        <dbReference type="PROSITE" id="PS50835"/>
    </source>
</evidence>
<comment type="caution">
    <text evidence="11">The sequence shown here is derived from an EMBL/GenBank/DDBJ whole genome shotgun (WGS) entry which is preliminary data.</text>
</comment>
<dbReference type="FunFam" id="1.10.10.60:FF:000394">
    <property type="entry name" value="MYB transcription factor"/>
    <property type="match status" value="1"/>
</dbReference>
<dbReference type="Proteomes" id="UP001605036">
    <property type="component" value="Unassembled WGS sequence"/>
</dbReference>
<evidence type="ECO:0000256" key="4">
    <source>
        <dbReference type="ARBA" id="ARBA00023125"/>
    </source>
</evidence>
<dbReference type="InterPro" id="IPR007110">
    <property type="entry name" value="Ig-like_dom"/>
</dbReference>
<evidence type="ECO:0000313" key="11">
    <source>
        <dbReference type="EMBL" id="KAL2608584.1"/>
    </source>
</evidence>
<evidence type="ECO:0000256" key="7">
    <source>
        <dbReference type="SAM" id="MobiDB-lite"/>
    </source>
</evidence>
<evidence type="ECO:0000256" key="5">
    <source>
        <dbReference type="ARBA" id="ARBA00023163"/>
    </source>
</evidence>
<dbReference type="InterPro" id="IPR009057">
    <property type="entry name" value="Homeodomain-like_sf"/>
</dbReference>
<keyword evidence="4" id="KW-0238">DNA-binding</keyword>
<protein>
    <submittedName>
        <fullName evidence="11">Uncharacterized protein</fullName>
    </submittedName>
</protein>
<dbReference type="GO" id="GO:0005634">
    <property type="term" value="C:nucleus"/>
    <property type="evidence" value="ECO:0007669"/>
    <property type="project" value="UniProtKB-SubCell"/>
</dbReference>
<feature type="compositionally biased region" description="Low complexity" evidence="7">
    <location>
        <begin position="138"/>
        <end position="162"/>
    </location>
</feature>
<evidence type="ECO:0000259" key="8">
    <source>
        <dbReference type="PROSITE" id="PS50090"/>
    </source>
</evidence>
<feature type="compositionally biased region" description="Low complexity" evidence="7">
    <location>
        <begin position="438"/>
        <end position="448"/>
    </location>
</feature>
<accession>A0ABD1XI07</accession>
<organism evidence="11 12">
    <name type="scientific">Riccia fluitans</name>
    <dbReference type="NCBI Taxonomy" id="41844"/>
    <lineage>
        <taxon>Eukaryota</taxon>
        <taxon>Viridiplantae</taxon>
        <taxon>Streptophyta</taxon>
        <taxon>Embryophyta</taxon>
        <taxon>Marchantiophyta</taxon>
        <taxon>Marchantiopsida</taxon>
        <taxon>Marchantiidae</taxon>
        <taxon>Marchantiales</taxon>
        <taxon>Ricciaceae</taxon>
        <taxon>Riccia</taxon>
    </lineage>
</organism>
<sequence>MIEPMHSPCCEVKRGLRKGPWTREEDIRLKEYITKHGHSCWRTLPKAAGLQRCGKSCRLRWINYLRPDVKRGNFLYEEEQLIITLQSLLGNRWSLIAGRLPGRTDNEIKNHWNTHLKKKLKSMGIDPSTHRSVIPLQSTGGSKKTSSTILHASSSVPSGSQSKVMKFKPQTSQQRLLQQQQAAAGNSGTDVDNSKKSSSNSKVSEPRAERHQVEPGTSLYSGERVIELRDMGPSVSSTLQELDVQAPFTTNSSKTGALKIPQAIQATGKLMGNNNNYGSRSLSTSSSTSIAEISCVNSSPSLPPSTSVSWPVPTVSTPLQNGDSSPGEDLAACIDGHTHTNLQGFTSAAPAATFNITSSVTTSTIQSTAYSEDISQSSFFGSNWTPPCGNCGSLDPRRSYESTHRQLLASLSLDPIDSLKVDHLISSLRGDTSREEQSSTSRSSGASTADINLERMALRRFFEGDSTSLADLRMNSWNENCFLPLLSSPSVSYPSLADSPTCSEDEQMTHAVTEWVMAESREMDEDDNGTAARSLQRLPSLLLPQQLAMTHGTAHAAALDLPFTAADYTETTDVLWDFDQILMPEAHMLMDTLSWPR</sequence>
<feature type="compositionally biased region" description="Low complexity" evidence="7">
    <location>
        <begin position="173"/>
        <end position="184"/>
    </location>
</feature>
<reference evidence="11 12" key="1">
    <citation type="submission" date="2024-09" db="EMBL/GenBank/DDBJ databases">
        <title>Chromosome-scale assembly of Riccia fluitans.</title>
        <authorList>
            <person name="Paukszto L."/>
            <person name="Sawicki J."/>
            <person name="Karawczyk K."/>
            <person name="Piernik-Szablinska J."/>
            <person name="Szczecinska M."/>
            <person name="Mazdziarz M."/>
        </authorList>
    </citation>
    <scope>NUCLEOTIDE SEQUENCE [LARGE SCALE GENOMIC DNA]</scope>
    <source>
        <strain evidence="11">Rf_01</strain>
        <tissue evidence="11">Aerial parts of the thallus</tissue>
    </source>
</reference>
<keyword evidence="3" id="KW-0805">Transcription regulation</keyword>
<feature type="domain" description="HTH myb-type" evidence="10">
    <location>
        <begin position="66"/>
        <end position="120"/>
    </location>
</feature>
<feature type="region of interest" description="Disordered" evidence="7">
    <location>
        <begin position="120"/>
        <end position="216"/>
    </location>
</feature>
<proteinExistence type="predicted"/>
<dbReference type="PROSITE" id="PS51294">
    <property type="entry name" value="HTH_MYB"/>
    <property type="match status" value="2"/>
</dbReference>
<feature type="region of interest" description="Disordered" evidence="7">
    <location>
        <begin position="428"/>
        <end position="448"/>
    </location>
</feature>
<dbReference type="Gene3D" id="1.10.10.60">
    <property type="entry name" value="Homeodomain-like"/>
    <property type="match status" value="2"/>
</dbReference>
<evidence type="ECO:0000256" key="3">
    <source>
        <dbReference type="ARBA" id="ARBA00023015"/>
    </source>
</evidence>
<dbReference type="AlphaFoldDB" id="A0ABD1XI07"/>
<dbReference type="SUPFAM" id="SSF46689">
    <property type="entry name" value="Homeodomain-like"/>
    <property type="match status" value="1"/>
</dbReference>
<dbReference type="InterPro" id="IPR001005">
    <property type="entry name" value="SANT/Myb"/>
</dbReference>
<name>A0ABD1XI07_9MARC</name>
<dbReference type="GO" id="GO:0051707">
    <property type="term" value="P:response to other organism"/>
    <property type="evidence" value="ECO:0007669"/>
    <property type="project" value="UniProtKB-ARBA"/>
</dbReference>
<keyword evidence="5" id="KW-0804">Transcription</keyword>
<dbReference type="InterPro" id="IPR017930">
    <property type="entry name" value="Myb_dom"/>
</dbReference>
<keyword evidence="12" id="KW-1185">Reference proteome</keyword>
<dbReference type="PROSITE" id="PS50835">
    <property type="entry name" value="IG_LIKE"/>
    <property type="match status" value="1"/>
</dbReference>
<evidence type="ECO:0000256" key="2">
    <source>
        <dbReference type="ARBA" id="ARBA00022737"/>
    </source>
</evidence>
<dbReference type="PROSITE" id="PS50090">
    <property type="entry name" value="MYB_LIKE"/>
    <property type="match status" value="2"/>
</dbReference>
<dbReference type="InterPro" id="IPR015495">
    <property type="entry name" value="Myb_TF_plants"/>
</dbReference>
<evidence type="ECO:0000256" key="6">
    <source>
        <dbReference type="ARBA" id="ARBA00023242"/>
    </source>
</evidence>
<gene>
    <name evidence="11" type="ORF">R1flu_027157</name>
</gene>
<keyword evidence="2" id="KW-0677">Repeat</keyword>
<keyword evidence="6" id="KW-0539">Nucleus</keyword>
<dbReference type="PANTHER" id="PTHR47994">
    <property type="entry name" value="F14D16.11-RELATED"/>
    <property type="match status" value="1"/>
</dbReference>
<feature type="domain" description="HTH myb-type" evidence="10">
    <location>
        <begin position="13"/>
        <end position="65"/>
    </location>
</feature>
<evidence type="ECO:0000313" key="12">
    <source>
        <dbReference type="Proteomes" id="UP001605036"/>
    </source>
</evidence>
<dbReference type="SMART" id="SM00717">
    <property type="entry name" value="SANT"/>
    <property type="match status" value="2"/>
</dbReference>
<evidence type="ECO:0000256" key="1">
    <source>
        <dbReference type="ARBA" id="ARBA00004123"/>
    </source>
</evidence>
<dbReference type="PANTHER" id="PTHR47994:SF5">
    <property type="entry name" value="F14D16.11-RELATED"/>
    <property type="match status" value="1"/>
</dbReference>
<feature type="domain" description="Myb-like" evidence="8">
    <location>
        <begin position="13"/>
        <end position="65"/>
    </location>
</feature>
<evidence type="ECO:0000259" key="10">
    <source>
        <dbReference type="PROSITE" id="PS51294"/>
    </source>
</evidence>
<dbReference type="Pfam" id="PF00249">
    <property type="entry name" value="Myb_DNA-binding"/>
    <property type="match status" value="2"/>
</dbReference>
<dbReference type="FunFam" id="1.10.10.60:FF:000001">
    <property type="entry name" value="MYB-related transcription factor"/>
    <property type="match status" value="1"/>
</dbReference>
<feature type="compositionally biased region" description="Basic and acidic residues" evidence="7">
    <location>
        <begin position="204"/>
        <end position="213"/>
    </location>
</feature>